<accession>A0A4R0JS38</accession>
<proteinExistence type="predicted"/>
<keyword evidence="1" id="KW-1133">Transmembrane helix</keyword>
<protein>
    <recommendedName>
        <fullName evidence="5">LPXTG cell wall anchor domain-containing protein</fullName>
    </recommendedName>
</protein>
<name>A0A4R0JS38_9ACTN</name>
<dbReference type="AlphaFoldDB" id="A0A4R0JS38"/>
<feature type="transmembrane region" description="Helical" evidence="1">
    <location>
        <begin position="62"/>
        <end position="83"/>
    </location>
</feature>
<organism evidence="3 4">
    <name type="scientific">Kribbella capetownensis</name>
    <dbReference type="NCBI Taxonomy" id="1572659"/>
    <lineage>
        <taxon>Bacteria</taxon>
        <taxon>Bacillati</taxon>
        <taxon>Actinomycetota</taxon>
        <taxon>Actinomycetes</taxon>
        <taxon>Propionibacteriales</taxon>
        <taxon>Kribbellaceae</taxon>
        <taxon>Kribbella</taxon>
    </lineage>
</organism>
<comment type="caution">
    <text evidence="3">The sequence shown here is derived from an EMBL/GenBank/DDBJ whole genome shotgun (WGS) entry which is preliminary data.</text>
</comment>
<evidence type="ECO:0008006" key="5">
    <source>
        <dbReference type="Google" id="ProtNLM"/>
    </source>
</evidence>
<feature type="signal peptide" evidence="2">
    <location>
        <begin position="1"/>
        <end position="21"/>
    </location>
</feature>
<keyword evidence="1" id="KW-0812">Transmembrane</keyword>
<dbReference type="Proteomes" id="UP000293342">
    <property type="component" value="Unassembled WGS sequence"/>
</dbReference>
<keyword evidence="2" id="KW-0732">Signal</keyword>
<evidence type="ECO:0000256" key="1">
    <source>
        <dbReference type="SAM" id="Phobius"/>
    </source>
</evidence>
<keyword evidence="1" id="KW-0472">Membrane</keyword>
<dbReference type="RefSeq" id="WP_131517210.1">
    <property type="nucleotide sequence ID" value="NZ_SJKD01000008.1"/>
</dbReference>
<evidence type="ECO:0000313" key="3">
    <source>
        <dbReference type="EMBL" id="TCC44905.1"/>
    </source>
</evidence>
<gene>
    <name evidence="3" type="ORF">E0H75_30730</name>
</gene>
<reference evidence="3 4" key="1">
    <citation type="submission" date="2019-02" db="EMBL/GenBank/DDBJ databases">
        <title>Kribbella capetownensis sp. nov. and Kribbella speibonae sp. nov., isolated from soil.</title>
        <authorList>
            <person name="Curtis S.M."/>
            <person name="Norton I."/>
            <person name="Everest G.J."/>
            <person name="Meyers P.R."/>
        </authorList>
    </citation>
    <scope>NUCLEOTIDE SEQUENCE [LARGE SCALE GENOMIC DNA]</scope>
    <source>
        <strain evidence="3 4">YM53</strain>
    </source>
</reference>
<evidence type="ECO:0000313" key="4">
    <source>
        <dbReference type="Proteomes" id="UP000293342"/>
    </source>
</evidence>
<sequence>MNHTRTAISVAALAVSATALGASTAAANHPAENGTVSGALIPHDPPSPKTVEIAVDDTTSEAVQAGASALGGAGIALGAVLLYRRRQVLDR</sequence>
<feature type="chain" id="PRO_5038874827" description="LPXTG cell wall anchor domain-containing protein" evidence="2">
    <location>
        <begin position="22"/>
        <end position="91"/>
    </location>
</feature>
<evidence type="ECO:0000256" key="2">
    <source>
        <dbReference type="SAM" id="SignalP"/>
    </source>
</evidence>
<keyword evidence="4" id="KW-1185">Reference proteome</keyword>
<dbReference type="EMBL" id="SJKD01000008">
    <property type="protein sequence ID" value="TCC44905.1"/>
    <property type="molecule type" value="Genomic_DNA"/>
</dbReference>